<evidence type="ECO:0000256" key="18">
    <source>
        <dbReference type="SAM" id="SignalP"/>
    </source>
</evidence>
<feature type="disulfide bond" evidence="13">
    <location>
        <begin position="196"/>
        <end position="205"/>
    </location>
</feature>
<dbReference type="InterPro" id="IPR057536">
    <property type="entry name" value="C2_N_APX"/>
</dbReference>
<feature type="domain" description="EGF-like" evidence="19">
    <location>
        <begin position="174"/>
        <end position="206"/>
    </location>
</feature>
<dbReference type="AlphaFoldDB" id="A0A6A5GCD2"/>
<evidence type="ECO:0000313" key="21">
    <source>
        <dbReference type="EMBL" id="KAF1752907.1"/>
    </source>
</evidence>
<evidence type="ECO:0000256" key="12">
    <source>
        <dbReference type="ARBA" id="ARBA00023180"/>
    </source>
</evidence>
<evidence type="ECO:0000256" key="13">
    <source>
        <dbReference type="PROSITE-ProRule" id="PRU00076"/>
    </source>
</evidence>
<proteinExistence type="predicted"/>
<evidence type="ECO:0000256" key="5">
    <source>
        <dbReference type="ARBA" id="ARBA00022692"/>
    </source>
</evidence>
<evidence type="ECO:0000256" key="1">
    <source>
        <dbReference type="ARBA" id="ARBA00004251"/>
    </source>
</evidence>
<feature type="domain" description="EGF-like" evidence="19">
    <location>
        <begin position="241"/>
        <end position="281"/>
    </location>
</feature>
<evidence type="ECO:0000256" key="10">
    <source>
        <dbReference type="ARBA" id="ARBA00023136"/>
    </source>
</evidence>
<dbReference type="SMART" id="SM00181">
    <property type="entry name" value="EGF"/>
    <property type="match status" value="4"/>
</dbReference>
<keyword evidence="5 15" id="KW-0812">Transmembrane</keyword>
<organism evidence="21 22">
    <name type="scientific">Caenorhabditis remanei</name>
    <name type="common">Caenorhabditis vulgaris</name>
    <dbReference type="NCBI Taxonomy" id="31234"/>
    <lineage>
        <taxon>Eukaryota</taxon>
        <taxon>Metazoa</taxon>
        <taxon>Ecdysozoa</taxon>
        <taxon>Nematoda</taxon>
        <taxon>Chromadorea</taxon>
        <taxon>Rhabditida</taxon>
        <taxon>Rhabditina</taxon>
        <taxon>Rhabditomorpha</taxon>
        <taxon>Rhabditoidea</taxon>
        <taxon>Rhabditidae</taxon>
        <taxon>Peloderinae</taxon>
        <taxon>Caenorhabditis</taxon>
    </lineage>
</organism>
<dbReference type="GeneID" id="9839389"/>
<evidence type="ECO:0000256" key="2">
    <source>
        <dbReference type="ARBA" id="ARBA00022473"/>
    </source>
</evidence>
<evidence type="ECO:0000256" key="14">
    <source>
        <dbReference type="PROSITE-ProRule" id="PRU00377"/>
    </source>
</evidence>
<feature type="disulfide bond" evidence="14">
    <location>
        <begin position="164"/>
        <end position="173"/>
    </location>
</feature>
<feature type="disulfide bond" evidence="13">
    <location>
        <begin position="178"/>
        <end position="188"/>
    </location>
</feature>
<dbReference type="FunFam" id="2.10.25.10:FF:000744">
    <property type="entry name" value="Delta-like protein"/>
    <property type="match status" value="1"/>
</dbReference>
<dbReference type="EMBL" id="WUAV01000005">
    <property type="protein sequence ID" value="KAF1752907.1"/>
    <property type="molecule type" value="Genomic_DNA"/>
</dbReference>
<evidence type="ECO:0000256" key="4">
    <source>
        <dbReference type="ARBA" id="ARBA00022536"/>
    </source>
</evidence>
<dbReference type="RefSeq" id="XP_003115229.2">
    <property type="nucleotide sequence ID" value="XM_003115181.2"/>
</dbReference>
<reference evidence="21 22" key="1">
    <citation type="submission" date="2019-12" db="EMBL/GenBank/DDBJ databases">
        <title>Chromosome-level assembly of the Caenorhabditis remanei genome.</title>
        <authorList>
            <person name="Teterina A.A."/>
            <person name="Willis J.H."/>
            <person name="Phillips P.C."/>
        </authorList>
    </citation>
    <scope>NUCLEOTIDE SEQUENCE [LARGE SCALE GENOMIC DNA]</scope>
    <source>
        <strain evidence="21 22">PX506</strain>
        <tissue evidence="21">Whole organism</tissue>
    </source>
</reference>
<comment type="subcellular location">
    <subcellularLocation>
        <location evidence="1">Cell membrane</location>
        <topology evidence="1">Single-pass type I membrane protein</topology>
    </subcellularLocation>
    <subcellularLocation>
        <location evidence="15">Membrane</location>
        <topology evidence="15">Single-pass type I membrane protein</topology>
    </subcellularLocation>
</comment>
<keyword evidence="3" id="KW-1003">Cell membrane</keyword>
<dbReference type="Gene3D" id="2.10.25.140">
    <property type="match status" value="1"/>
</dbReference>
<evidence type="ECO:0000313" key="22">
    <source>
        <dbReference type="Proteomes" id="UP000483820"/>
    </source>
</evidence>
<dbReference type="PANTHER" id="PTHR24049">
    <property type="entry name" value="CRUMBS FAMILY MEMBER"/>
    <property type="match status" value="1"/>
</dbReference>
<keyword evidence="8" id="KW-0221">Differentiation</keyword>
<evidence type="ECO:0000256" key="15">
    <source>
        <dbReference type="RuleBase" id="RU280815"/>
    </source>
</evidence>
<dbReference type="GO" id="GO:0030154">
    <property type="term" value="P:cell differentiation"/>
    <property type="evidence" value="ECO:0007669"/>
    <property type="project" value="UniProtKB-KW"/>
</dbReference>
<dbReference type="InterPro" id="IPR000742">
    <property type="entry name" value="EGF"/>
</dbReference>
<evidence type="ECO:0000256" key="6">
    <source>
        <dbReference type="ARBA" id="ARBA00022729"/>
    </source>
</evidence>
<evidence type="ECO:0000259" key="19">
    <source>
        <dbReference type="PROSITE" id="PS50026"/>
    </source>
</evidence>
<dbReference type="Pfam" id="PF01414">
    <property type="entry name" value="DSL"/>
    <property type="match status" value="1"/>
</dbReference>
<dbReference type="GO" id="GO:0045197">
    <property type="term" value="P:establishment or maintenance of epithelial cell apical/basal polarity"/>
    <property type="evidence" value="ECO:0007669"/>
    <property type="project" value="TreeGrafter"/>
</dbReference>
<evidence type="ECO:0000256" key="8">
    <source>
        <dbReference type="ARBA" id="ARBA00022782"/>
    </source>
</evidence>
<feature type="disulfide bond" evidence="13">
    <location>
        <begin position="315"/>
        <end position="324"/>
    </location>
</feature>
<dbReference type="Proteomes" id="UP000483820">
    <property type="component" value="Chromosome V"/>
</dbReference>
<feature type="region of interest" description="Disordered" evidence="16">
    <location>
        <begin position="430"/>
        <end position="496"/>
    </location>
</feature>
<dbReference type="PANTHER" id="PTHR24049:SF22">
    <property type="entry name" value="DROSOPHILA CRUMBS HOMOLOG"/>
    <property type="match status" value="1"/>
</dbReference>
<dbReference type="InterPro" id="IPR001774">
    <property type="entry name" value="DSL"/>
</dbReference>
<dbReference type="PROSITE" id="PS51051">
    <property type="entry name" value="DSL"/>
    <property type="match status" value="1"/>
</dbReference>
<dbReference type="SMART" id="SM00051">
    <property type="entry name" value="DSL"/>
    <property type="match status" value="1"/>
</dbReference>
<evidence type="ECO:0000256" key="16">
    <source>
        <dbReference type="SAM" id="MobiDB-lite"/>
    </source>
</evidence>
<keyword evidence="6 15" id="KW-0732">Signal</keyword>
<sequence>MTNSIIAIFTIALYFLVPLSDAFGTIEMLVSSPRTILLESTVCANFECPAPDDLSTPRKVQAGTALRFGTGRYNGEARERIDLHIKVIEPITNVVLAIEHHRPLADNKWNQDTPIVVKTSKGFNVTVQLKNKCESFYYGNRCGRYCIPSRDQHWECSSEGERRCSAGWTGGDCSNPICPGGCSGRGKCVAPNQCSCINGFNGTQCEQCLPRAGCVNGGCHNGVPNTCKCRDGFIGDRCDIDIKICSLQKPCANGGQCSIDSKSSTGYKCECPFDFIGPQCKTPLNEVRCAASAQHVCQNGGACISMDEKTIQCKCPKGFTGKFCEYGTHKDCSMMKCSETATCHMSGDLAICVENEKTTMIPPVRTPTERVKAVEEMRKTLTRKEEEEIAMKAFQDSILTFALLLVCIIGVSFSIFLFYTRIYLPLHQQANPSTGSLPTTSTSSRPTSSRPSPVYKVCIIDTEQMPSSSSNSSDSEPDHLCHPHRHSPPPAYSSPVMSQKVYKSIPTMDDDSSFRV</sequence>
<evidence type="ECO:0000256" key="7">
    <source>
        <dbReference type="ARBA" id="ARBA00022737"/>
    </source>
</evidence>
<feature type="disulfide bond" evidence="14">
    <location>
        <begin position="133"/>
        <end position="142"/>
    </location>
</feature>
<dbReference type="PROSITE" id="PS00022">
    <property type="entry name" value="EGF_1"/>
    <property type="match status" value="4"/>
</dbReference>
<dbReference type="PROSITE" id="PS50026">
    <property type="entry name" value="EGF_3"/>
    <property type="match status" value="3"/>
</dbReference>
<feature type="transmembrane region" description="Helical" evidence="17">
    <location>
        <begin position="398"/>
        <end position="419"/>
    </location>
</feature>
<keyword evidence="7 15" id="KW-0677">Repeat</keyword>
<accession>A0A6A5GCD2</accession>
<dbReference type="GO" id="GO:0007154">
    <property type="term" value="P:cell communication"/>
    <property type="evidence" value="ECO:0007669"/>
    <property type="project" value="InterPro"/>
</dbReference>
<keyword evidence="4 13" id="KW-0245">EGF-like domain</keyword>
<comment type="function">
    <text evidence="15">Putative Notch ligand involved in the mediation of Notch signaling.</text>
</comment>
<feature type="disulfide bond" evidence="13">
    <location>
        <begin position="271"/>
        <end position="280"/>
    </location>
</feature>
<dbReference type="FunFam" id="2.10.25.140:FF:000002">
    <property type="entry name" value="Delta-like protein"/>
    <property type="match status" value="1"/>
</dbReference>
<dbReference type="FunFam" id="2.10.25.10:FF:000699">
    <property type="entry name" value="Uncharacterized protein, isoform C"/>
    <property type="match status" value="1"/>
</dbReference>
<feature type="domain" description="EGF-like" evidence="19">
    <location>
        <begin position="285"/>
        <end position="325"/>
    </location>
</feature>
<dbReference type="PROSITE" id="PS01186">
    <property type="entry name" value="EGF_2"/>
    <property type="match status" value="2"/>
</dbReference>
<gene>
    <name evidence="21" type="ORF">GCK72_019462</name>
</gene>
<dbReference type="Pfam" id="PF00008">
    <property type="entry name" value="EGF"/>
    <property type="match status" value="1"/>
</dbReference>
<dbReference type="Pfam" id="PF25337">
    <property type="entry name" value="C2_N_APX"/>
    <property type="match status" value="1"/>
</dbReference>
<keyword evidence="10 15" id="KW-0472">Membrane</keyword>
<dbReference type="GO" id="GO:0032991">
    <property type="term" value="C:protein-containing complex"/>
    <property type="evidence" value="ECO:0007669"/>
    <property type="project" value="TreeGrafter"/>
</dbReference>
<dbReference type="Gene3D" id="2.10.25.10">
    <property type="entry name" value="Laminin"/>
    <property type="match status" value="3"/>
</dbReference>
<comment type="caution">
    <text evidence="13">Lacks conserved residue(s) required for the propagation of feature annotation.</text>
</comment>
<dbReference type="SUPFAM" id="SSF57196">
    <property type="entry name" value="EGF/Laminin"/>
    <property type="match status" value="2"/>
</dbReference>
<feature type="chain" id="PRO_5025549673" description="Delta-like protein" evidence="18">
    <location>
        <begin position="23"/>
        <end position="516"/>
    </location>
</feature>
<feature type="compositionally biased region" description="Low complexity" evidence="16">
    <location>
        <begin position="432"/>
        <end position="453"/>
    </location>
</feature>
<dbReference type="CTD" id="9839389"/>
<evidence type="ECO:0000256" key="3">
    <source>
        <dbReference type="ARBA" id="ARBA00022475"/>
    </source>
</evidence>
<evidence type="ECO:0000256" key="11">
    <source>
        <dbReference type="ARBA" id="ARBA00023157"/>
    </source>
</evidence>
<dbReference type="KEGG" id="crq:GCK72_019462"/>
<evidence type="ECO:0000256" key="17">
    <source>
        <dbReference type="SAM" id="Phobius"/>
    </source>
</evidence>
<evidence type="ECO:0000259" key="20">
    <source>
        <dbReference type="PROSITE" id="PS51051"/>
    </source>
</evidence>
<comment type="caution">
    <text evidence="21">The sequence shown here is derived from an EMBL/GenBank/DDBJ whole genome shotgun (WGS) entry which is preliminary data.</text>
</comment>
<keyword evidence="12" id="KW-0325">Glycoprotein</keyword>
<name>A0A6A5GCD2_CAERE</name>
<feature type="domain" description="DSL" evidence="20">
    <location>
        <begin position="131"/>
        <end position="173"/>
    </location>
</feature>
<keyword evidence="11 13" id="KW-1015">Disulfide bond</keyword>
<dbReference type="InterPro" id="IPR051022">
    <property type="entry name" value="Notch_Cell-Fate_Det"/>
</dbReference>
<evidence type="ECO:0000256" key="9">
    <source>
        <dbReference type="ARBA" id="ARBA00022989"/>
    </source>
</evidence>
<dbReference type="GO" id="GO:0051239">
    <property type="term" value="P:regulation of multicellular organismal process"/>
    <property type="evidence" value="ECO:0007669"/>
    <property type="project" value="UniProtKB-ARBA"/>
</dbReference>
<dbReference type="CDD" id="cd00054">
    <property type="entry name" value="EGF_CA"/>
    <property type="match status" value="1"/>
</dbReference>
<dbReference type="GO" id="GO:0005886">
    <property type="term" value="C:plasma membrane"/>
    <property type="evidence" value="ECO:0007669"/>
    <property type="project" value="UniProtKB-SubCell"/>
</dbReference>
<keyword evidence="9 15" id="KW-1133">Transmembrane helix</keyword>
<feature type="signal peptide" evidence="18">
    <location>
        <begin position="1"/>
        <end position="22"/>
    </location>
</feature>
<keyword evidence="2 15" id="KW-0217">Developmental protein</keyword>
<dbReference type="GO" id="GO:0007157">
    <property type="term" value="P:heterophilic cell-cell adhesion via plasma membrane cell adhesion molecules"/>
    <property type="evidence" value="ECO:0007669"/>
    <property type="project" value="TreeGrafter"/>
</dbReference>
<protein>
    <recommendedName>
        <fullName evidence="15">Delta-like protein</fullName>
    </recommendedName>
</protein>